<dbReference type="EMBL" id="MT143631">
    <property type="protein sequence ID" value="QJA99152.1"/>
    <property type="molecule type" value="Genomic_DNA"/>
</dbReference>
<evidence type="ECO:0000313" key="1">
    <source>
        <dbReference type="EMBL" id="QJA99152.1"/>
    </source>
</evidence>
<dbReference type="AlphaFoldDB" id="A0A6M3M053"/>
<gene>
    <name evidence="1" type="ORF">MM171A01284_0013</name>
</gene>
<proteinExistence type="predicted"/>
<sequence>MVVYGLETVIRGRRPYLQHNPRCIRLYSEWRKEQKKTVPPPEVEAEWGVYENEEGPFIPSDHIEGAILGVAKDTKLEKMRGRAAYDKISRSVEVVPLEIPLMREGERIRDYEVLTNYARIRGARIERSRPKFNLPWEVGFDVRYNMEKGEIDIGTVKKMVIKSGDVGIGDWRPKYGQYDAEIVKVKEI</sequence>
<accession>A0A6M3M053</accession>
<reference evidence="1" key="1">
    <citation type="submission" date="2020-03" db="EMBL/GenBank/DDBJ databases">
        <title>The deep terrestrial virosphere.</title>
        <authorList>
            <person name="Holmfeldt K."/>
            <person name="Nilsson E."/>
            <person name="Simone D."/>
            <person name="Lopez-Fernandez M."/>
            <person name="Wu X."/>
            <person name="de Brujin I."/>
            <person name="Lundin D."/>
            <person name="Andersson A."/>
            <person name="Bertilsson S."/>
            <person name="Dopson M."/>
        </authorList>
    </citation>
    <scope>NUCLEOTIDE SEQUENCE</scope>
    <source>
        <strain evidence="1">MM171A01284</strain>
    </source>
</reference>
<protein>
    <submittedName>
        <fullName evidence="1">Uncharacterized protein</fullName>
    </submittedName>
</protein>
<organism evidence="1">
    <name type="scientific">viral metagenome</name>
    <dbReference type="NCBI Taxonomy" id="1070528"/>
    <lineage>
        <taxon>unclassified sequences</taxon>
        <taxon>metagenomes</taxon>
        <taxon>organismal metagenomes</taxon>
    </lineage>
</organism>
<name>A0A6M3M053_9ZZZZ</name>